<name>A0A6J4ML95_9BACT</name>
<evidence type="ECO:0000256" key="8">
    <source>
        <dbReference type="SAM" id="Phobius"/>
    </source>
</evidence>
<dbReference type="Gene3D" id="6.10.340.10">
    <property type="match status" value="1"/>
</dbReference>
<dbReference type="PROSITE" id="PS50885">
    <property type="entry name" value="HAMP"/>
    <property type="match status" value="1"/>
</dbReference>
<feature type="transmembrane region" description="Helical" evidence="8">
    <location>
        <begin position="181"/>
        <end position="202"/>
    </location>
</feature>
<dbReference type="CDD" id="cd06225">
    <property type="entry name" value="HAMP"/>
    <property type="match status" value="1"/>
</dbReference>
<protein>
    <submittedName>
        <fullName evidence="11">Methyl-accepting chemotaxis protein</fullName>
    </submittedName>
</protein>
<evidence type="ECO:0000256" key="1">
    <source>
        <dbReference type="ARBA" id="ARBA00004141"/>
    </source>
</evidence>
<keyword evidence="4 8" id="KW-0472">Membrane</keyword>
<dbReference type="InterPro" id="IPR004090">
    <property type="entry name" value="Chemotax_Me-accpt_rcpt"/>
</dbReference>
<keyword evidence="3 8" id="KW-1133">Transmembrane helix</keyword>
<evidence type="ECO:0000256" key="4">
    <source>
        <dbReference type="ARBA" id="ARBA00023136"/>
    </source>
</evidence>
<evidence type="ECO:0000256" key="7">
    <source>
        <dbReference type="PROSITE-ProRule" id="PRU00284"/>
    </source>
</evidence>
<evidence type="ECO:0000256" key="6">
    <source>
        <dbReference type="ARBA" id="ARBA00029447"/>
    </source>
</evidence>
<reference evidence="11" key="1">
    <citation type="submission" date="2020-02" db="EMBL/GenBank/DDBJ databases">
        <authorList>
            <person name="Meier V. D."/>
        </authorList>
    </citation>
    <scope>NUCLEOTIDE SEQUENCE</scope>
    <source>
        <strain evidence="11">AVDCRST_MAG89</strain>
    </source>
</reference>
<dbReference type="PANTHER" id="PTHR32089">
    <property type="entry name" value="METHYL-ACCEPTING CHEMOTAXIS PROTEIN MCPB"/>
    <property type="match status" value="1"/>
</dbReference>
<evidence type="ECO:0000313" key="11">
    <source>
        <dbReference type="EMBL" id="CAA9362466.1"/>
    </source>
</evidence>
<dbReference type="InterPro" id="IPR004089">
    <property type="entry name" value="MCPsignal_dom"/>
</dbReference>
<dbReference type="GO" id="GO:0006935">
    <property type="term" value="P:chemotaxis"/>
    <property type="evidence" value="ECO:0007669"/>
    <property type="project" value="InterPro"/>
</dbReference>
<gene>
    <name evidence="11" type="ORF">AVDCRST_MAG89-3838</name>
</gene>
<keyword evidence="2 8" id="KW-0812">Transmembrane</keyword>
<dbReference type="PRINTS" id="PR00260">
    <property type="entry name" value="CHEMTRNSDUCR"/>
</dbReference>
<dbReference type="AlphaFoldDB" id="A0A6J4ML95"/>
<dbReference type="Pfam" id="PF00015">
    <property type="entry name" value="MCPsignal"/>
    <property type="match status" value="1"/>
</dbReference>
<proteinExistence type="inferred from homology"/>
<keyword evidence="5 7" id="KW-0807">Transducer</keyword>
<evidence type="ECO:0000259" key="10">
    <source>
        <dbReference type="PROSITE" id="PS50885"/>
    </source>
</evidence>
<dbReference type="PROSITE" id="PS50111">
    <property type="entry name" value="CHEMOTAXIS_TRANSDUC_2"/>
    <property type="match status" value="1"/>
</dbReference>
<comment type="similarity">
    <text evidence="6">Belongs to the methyl-accepting chemotaxis (MCP) protein family.</text>
</comment>
<dbReference type="Pfam" id="PF00672">
    <property type="entry name" value="HAMP"/>
    <property type="match status" value="1"/>
</dbReference>
<dbReference type="SMART" id="SM00304">
    <property type="entry name" value="HAMP"/>
    <property type="match status" value="1"/>
</dbReference>
<dbReference type="EMBL" id="CADCTV010000806">
    <property type="protein sequence ID" value="CAA9362466.1"/>
    <property type="molecule type" value="Genomic_DNA"/>
</dbReference>
<sequence length="569" mass="58468">MKSLSVASRLMVFGALGVLLVLVVGAAGLGGLRRTGAALDRVARTASEIRLQGDVDMMHDALRADAFLAVADPARATEARAAFDADAERMRKALDGLAESHTGELGGTMMQARTSLDAYVAEGAALIAASAAGRDQAVARIGTFQQSFERLGEHLGALTDEIEKGAEAARVEGQSAARTSLWAMAATTLVAVLVLLASALIITRTIVEPLREAVDVNRRLSEGDLTARAQVRRKDEVGTMVHSLNDMAGRMREAILRITALSGALAESSGEISAGAAETTDLMGQLDSVIDQITAGAQEQAHSAQNTAAVMDEMTSAVEGVAQEAGALALAAGRSVVVARASGATIQRATGSLAEIRESVRGAGERMKELDARSLEVEQIVVRVSGIAEQTNLLALNAAIEAARAGEHGHGFAVVADEVRKLAELSARSTGEIGALVERIRESTAGVSSAMDAVSRSAEAGTQLAGEASGALDDILGALESTDGQSQRIAGTASRMSEQLGRLSALVESVAGVAEESAAAAEEMAAQSAEVLAALKRIGAVSEGGESSSVHSLSRMANQLRVAVSGFTA</sequence>
<accession>A0A6J4ML95</accession>
<feature type="domain" description="HAMP" evidence="10">
    <location>
        <begin position="204"/>
        <end position="256"/>
    </location>
</feature>
<evidence type="ECO:0000256" key="5">
    <source>
        <dbReference type="ARBA" id="ARBA00023224"/>
    </source>
</evidence>
<dbReference type="GO" id="GO:0007165">
    <property type="term" value="P:signal transduction"/>
    <property type="evidence" value="ECO:0007669"/>
    <property type="project" value="UniProtKB-KW"/>
</dbReference>
<evidence type="ECO:0000256" key="3">
    <source>
        <dbReference type="ARBA" id="ARBA00022989"/>
    </source>
</evidence>
<feature type="domain" description="Methyl-accepting transducer" evidence="9">
    <location>
        <begin position="275"/>
        <end position="525"/>
    </location>
</feature>
<dbReference type="SUPFAM" id="SSF58104">
    <property type="entry name" value="Methyl-accepting chemotaxis protein (MCP) signaling domain"/>
    <property type="match status" value="1"/>
</dbReference>
<evidence type="ECO:0000259" key="9">
    <source>
        <dbReference type="PROSITE" id="PS50111"/>
    </source>
</evidence>
<dbReference type="GO" id="GO:0004888">
    <property type="term" value="F:transmembrane signaling receptor activity"/>
    <property type="evidence" value="ECO:0007669"/>
    <property type="project" value="InterPro"/>
</dbReference>
<dbReference type="InterPro" id="IPR003660">
    <property type="entry name" value="HAMP_dom"/>
</dbReference>
<dbReference type="GO" id="GO:0016020">
    <property type="term" value="C:membrane"/>
    <property type="evidence" value="ECO:0007669"/>
    <property type="project" value="UniProtKB-SubCell"/>
</dbReference>
<dbReference type="SMART" id="SM00283">
    <property type="entry name" value="MA"/>
    <property type="match status" value="1"/>
</dbReference>
<comment type="subcellular location">
    <subcellularLocation>
        <location evidence="1">Membrane</location>
        <topology evidence="1">Multi-pass membrane protein</topology>
    </subcellularLocation>
</comment>
<evidence type="ECO:0000256" key="2">
    <source>
        <dbReference type="ARBA" id="ARBA00022692"/>
    </source>
</evidence>
<dbReference type="PANTHER" id="PTHR32089:SF119">
    <property type="entry name" value="METHYL-ACCEPTING CHEMOTAXIS PROTEIN CTPL"/>
    <property type="match status" value="1"/>
</dbReference>
<dbReference type="Gene3D" id="1.10.287.950">
    <property type="entry name" value="Methyl-accepting chemotaxis protein"/>
    <property type="match status" value="1"/>
</dbReference>
<organism evidence="11">
    <name type="scientific">uncultured Gemmatimonadota bacterium</name>
    <dbReference type="NCBI Taxonomy" id="203437"/>
    <lineage>
        <taxon>Bacteria</taxon>
        <taxon>Pseudomonadati</taxon>
        <taxon>Gemmatimonadota</taxon>
        <taxon>environmental samples</taxon>
    </lineage>
</organism>